<evidence type="ECO:0000313" key="3">
    <source>
        <dbReference type="EMBL" id="CAF4427292.1"/>
    </source>
</evidence>
<feature type="region of interest" description="Disordered" evidence="1">
    <location>
        <begin position="353"/>
        <end position="390"/>
    </location>
</feature>
<evidence type="ECO:0000256" key="1">
    <source>
        <dbReference type="SAM" id="MobiDB-lite"/>
    </source>
</evidence>
<comment type="caution">
    <text evidence="2">The sequence shown here is derived from an EMBL/GenBank/DDBJ whole genome shotgun (WGS) entry which is preliminary data.</text>
</comment>
<gene>
    <name evidence="2" type="ORF">GPM918_LOCUS40039</name>
    <name evidence="3" type="ORF">SRO942_LOCUS40950</name>
</gene>
<dbReference type="EMBL" id="CAJNOQ010028933">
    <property type="protein sequence ID" value="CAF1565299.1"/>
    <property type="molecule type" value="Genomic_DNA"/>
</dbReference>
<accession>A0A815Y3E9</accession>
<dbReference type="Proteomes" id="UP000663829">
    <property type="component" value="Unassembled WGS sequence"/>
</dbReference>
<feature type="compositionally biased region" description="Basic and acidic residues" evidence="1">
    <location>
        <begin position="354"/>
        <end position="365"/>
    </location>
</feature>
<sequence>MVLIQDTLIAVDVRRKYRHRDVNELKIWWLKAVKGQPTTTQIASLQNAKLDTLESYIRQKPLQSKEFTLLVDCDIMKESDDYLAFLQVVRRVLIIRCDMFHQSMSLDDELLRQYPIIARRSERQRRTTVDHYPNDNNKSEQKMLLERYFKNIKTMHNGPLTGYALILDAATFGTTSMLLSGQHFKPNKIFIPNSFDYEKLVKKCLSKEGVQERYNELHIINITSFAFIFNFKIRAGHLFRFVYLDYTSTWSGARTGKKRCVPEEEVEHLFATKRFYNNSLLAVTLVRRDRRYTDYTMIPIAEAAICQAAGRNGYSVIHMNDKSPEYTSDSRSNMVLLVYHVLCQHCITTTTNRNAEEKKKKEKPVSKSKSILNEESTVEELTSKIANLMQ</sequence>
<proteinExistence type="predicted"/>
<dbReference type="EMBL" id="CAJOBC010094709">
    <property type="protein sequence ID" value="CAF4427292.1"/>
    <property type="molecule type" value="Genomic_DNA"/>
</dbReference>
<organism evidence="2 4">
    <name type="scientific">Didymodactylos carnosus</name>
    <dbReference type="NCBI Taxonomy" id="1234261"/>
    <lineage>
        <taxon>Eukaryota</taxon>
        <taxon>Metazoa</taxon>
        <taxon>Spiralia</taxon>
        <taxon>Gnathifera</taxon>
        <taxon>Rotifera</taxon>
        <taxon>Eurotatoria</taxon>
        <taxon>Bdelloidea</taxon>
        <taxon>Philodinida</taxon>
        <taxon>Philodinidae</taxon>
        <taxon>Didymodactylos</taxon>
    </lineage>
</organism>
<name>A0A815Y3E9_9BILA</name>
<dbReference type="Proteomes" id="UP000681722">
    <property type="component" value="Unassembled WGS sequence"/>
</dbReference>
<protein>
    <submittedName>
        <fullName evidence="2">Uncharacterized protein</fullName>
    </submittedName>
</protein>
<keyword evidence="4" id="KW-1185">Reference proteome</keyword>
<evidence type="ECO:0000313" key="2">
    <source>
        <dbReference type="EMBL" id="CAF1565299.1"/>
    </source>
</evidence>
<evidence type="ECO:0000313" key="4">
    <source>
        <dbReference type="Proteomes" id="UP000663829"/>
    </source>
</evidence>
<dbReference type="AlphaFoldDB" id="A0A815Y3E9"/>
<reference evidence="2" key="1">
    <citation type="submission" date="2021-02" db="EMBL/GenBank/DDBJ databases">
        <authorList>
            <person name="Nowell W R."/>
        </authorList>
    </citation>
    <scope>NUCLEOTIDE SEQUENCE</scope>
</reference>
<feature type="non-terminal residue" evidence="2">
    <location>
        <position position="1"/>
    </location>
</feature>